<sequence>MPRRAVIIVLDSVGIGELPDAHLFGDEGSNTLGNLSRAFPDGLRLPNMAKLGLGNIAELRGVPPDPQAIGGWGKCAEKSMAKDTTLGHWEIAGIISEKPFPTYPNGFPPEIIQEFERRIGRGTLGNIPASGTEIIQKLGDEHVRTGKPIVYTSADSVFQIAAHEEVIPLEELYEMCRIARELLDGPHRVGRVIARPFIGTSGNYTRTRNRRDFSVPPPRPTILDRLKENGYAVIGVGKIGDIFAHTGLTHEIHTGANEKGILATLVQLNEAPDGLIFTNLVDTDMIYGHRNDTVGYRASLEEFDSYLPKILSALQPEDLLIITADHGCDPTTPSTDHSREYVPLLVYSKAMPHGVNLGTRETFADTAATIAEFFNIAWDGPGTSYLRQVLPQP</sequence>
<reference evidence="9 10" key="1">
    <citation type="submission" date="2018-05" db="EMBL/GenBank/DDBJ databases">
        <title>A metagenomic window into the 2 km-deep terrestrial subsurface aquifer revealed taxonomically and functionally diverse microbial community comprising novel uncultured bacterial lineages.</title>
        <authorList>
            <person name="Kadnikov V.V."/>
            <person name="Mardanov A.V."/>
            <person name="Beletsky A.V."/>
            <person name="Banks D."/>
            <person name="Pimenov N.V."/>
            <person name="Frank Y.A."/>
            <person name="Karnachuk O.V."/>
            <person name="Ravin N.V."/>
        </authorList>
    </citation>
    <scope>NUCLEOTIDE SEQUENCE [LARGE SCALE GENOMIC DNA]</scope>
    <source>
        <strain evidence="9">BY</strain>
    </source>
</reference>
<organism evidence="9 10">
    <name type="scientific">Sumerlaea chitinivorans</name>
    <dbReference type="NCBI Taxonomy" id="2250252"/>
    <lineage>
        <taxon>Bacteria</taxon>
        <taxon>Candidatus Sumerlaeota</taxon>
        <taxon>Candidatus Sumerlaeia</taxon>
        <taxon>Candidatus Sumerlaeales</taxon>
        <taxon>Candidatus Sumerlaeaceae</taxon>
        <taxon>Candidatus Sumerlaea</taxon>
    </lineage>
</organism>
<comment type="catalytic activity">
    <reaction evidence="6">
        <text>alpha-D-ribose 1-phosphate = D-ribose 5-phosphate</text>
        <dbReference type="Rhea" id="RHEA:18793"/>
        <dbReference type="ChEBI" id="CHEBI:57720"/>
        <dbReference type="ChEBI" id="CHEBI:78346"/>
        <dbReference type="EC" id="5.4.2.7"/>
    </reaction>
</comment>
<dbReference type="SUPFAM" id="SSF53649">
    <property type="entry name" value="Alkaline phosphatase-like"/>
    <property type="match status" value="1"/>
</dbReference>
<keyword evidence="5 6" id="KW-0413">Isomerase</keyword>
<keyword evidence="4 6" id="KW-0464">Manganese</keyword>
<dbReference type="InterPro" id="IPR017850">
    <property type="entry name" value="Alkaline_phosphatase_core_sf"/>
</dbReference>
<dbReference type="GO" id="GO:0000287">
    <property type="term" value="F:magnesium ion binding"/>
    <property type="evidence" value="ECO:0007669"/>
    <property type="project" value="UniProtKB-UniRule"/>
</dbReference>
<comment type="cofactor">
    <cofactor evidence="6">
        <name>Mn(2+)</name>
        <dbReference type="ChEBI" id="CHEBI:29035"/>
    </cofactor>
    <text evidence="6">Binds 2 manganese ions.</text>
</comment>
<evidence type="ECO:0000256" key="2">
    <source>
        <dbReference type="ARBA" id="ARBA00022490"/>
    </source>
</evidence>
<dbReference type="Gene3D" id="3.30.70.1250">
    <property type="entry name" value="Phosphopentomutase"/>
    <property type="match status" value="1"/>
</dbReference>
<feature type="binding site" evidence="6">
    <location>
        <position position="284"/>
    </location>
    <ligand>
        <name>Mn(2+)</name>
        <dbReference type="ChEBI" id="CHEBI:29035"/>
        <label>2</label>
    </ligand>
</feature>
<dbReference type="Pfam" id="PF01676">
    <property type="entry name" value="Metalloenzyme"/>
    <property type="match status" value="1"/>
</dbReference>
<feature type="binding site" evidence="6">
    <location>
        <position position="11"/>
    </location>
    <ligand>
        <name>Mn(2+)</name>
        <dbReference type="ChEBI" id="CHEBI:29035"/>
        <label>1</label>
    </ligand>
</feature>
<accession>A0A2Z4Y2I3</accession>
<name>A0A2Z4Y2I3_SUMC1</name>
<dbReference type="EMBL" id="CP030759">
    <property type="protein sequence ID" value="AXA35310.1"/>
    <property type="molecule type" value="Genomic_DNA"/>
</dbReference>
<dbReference type="SUPFAM" id="SSF143856">
    <property type="entry name" value="DeoB insert domain-like"/>
    <property type="match status" value="1"/>
</dbReference>
<gene>
    <name evidence="6" type="primary">deoB</name>
    <name evidence="9" type="ORF">BRCON_0533</name>
</gene>
<dbReference type="InterPro" id="IPR024052">
    <property type="entry name" value="Phosphopentomutase_DeoB_cap_sf"/>
</dbReference>
<comment type="pathway">
    <text evidence="6">Carbohydrate degradation; 2-deoxy-D-ribose 1-phosphate degradation; D-glyceraldehyde 3-phosphate and acetaldehyde from 2-deoxy-alpha-D-ribose 1-phosphate: step 1/2.</text>
</comment>
<dbReference type="NCBIfam" id="TIGR01696">
    <property type="entry name" value="deoB"/>
    <property type="match status" value="1"/>
</dbReference>
<keyword evidence="3 6" id="KW-0479">Metal-binding</keyword>
<dbReference type="CDD" id="cd16009">
    <property type="entry name" value="PPM"/>
    <property type="match status" value="1"/>
</dbReference>
<evidence type="ECO:0000313" key="10">
    <source>
        <dbReference type="Proteomes" id="UP000262583"/>
    </source>
</evidence>
<dbReference type="Gene3D" id="3.40.720.10">
    <property type="entry name" value="Alkaline Phosphatase, subunit A"/>
    <property type="match status" value="1"/>
</dbReference>
<comment type="catalytic activity">
    <reaction evidence="6">
        <text>2-deoxy-alpha-D-ribose 1-phosphate = 2-deoxy-D-ribose 5-phosphate</text>
        <dbReference type="Rhea" id="RHEA:27658"/>
        <dbReference type="ChEBI" id="CHEBI:57259"/>
        <dbReference type="ChEBI" id="CHEBI:62877"/>
        <dbReference type="EC" id="5.4.2.7"/>
    </reaction>
</comment>
<dbReference type="AlphaFoldDB" id="A0A2Z4Y2I3"/>
<dbReference type="InterPro" id="IPR006124">
    <property type="entry name" value="Metalloenzyme"/>
</dbReference>
<dbReference type="InterPro" id="IPR010045">
    <property type="entry name" value="DeoB"/>
</dbReference>
<keyword evidence="2 6" id="KW-0963">Cytoplasm</keyword>
<dbReference type="UniPathway" id="UPA00087">
    <property type="reaction ID" value="UER00173"/>
</dbReference>
<proteinExistence type="inferred from homology"/>
<dbReference type="KEGG" id="schv:BRCON_0533"/>
<feature type="binding site" evidence="6">
    <location>
        <position position="337"/>
    </location>
    <ligand>
        <name>Mn(2+)</name>
        <dbReference type="ChEBI" id="CHEBI:29035"/>
        <label>2</label>
    </ligand>
</feature>
<evidence type="ECO:0000256" key="1">
    <source>
        <dbReference type="ARBA" id="ARBA00010373"/>
    </source>
</evidence>
<evidence type="ECO:0000313" key="9">
    <source>
        <dbReference type="EMBL" id="AXA35310.1"/>
    </source>
</evidence>
<evidence type="ECO:0000259" key="8">
    <source>
        <dbReference type="Pfam" id="PF01676"/>
    </source>
</evidence>
<dbReference type="GO" id="GO:0005829">
    <property type="term" value="C:cytosol"/>
    <property type="evidence" value="ECO:0007669"/>
    <property type="project" value="TreeGrafter"/>
</dbReference>
<dbReference type="HAMAP" id="MF_00740">
    <property type="entry name" value="Phosphopentomut"/>
    <property type="match status" value="1"/>
</dbReference>
<dbReference type="GO" id="GO:0009117">
    <property type="term" value="P:nucleotide metabolic process"/>
    <property type="evidence" value="ECO:0007669"/>
    <property type="project" value="UniProtKB-UniRule"/>
</dbReference>
<dbReference type="EC" id="5.4.2.7" evidence="6 7"/>
<feature type="binding site" evidence="6">
    <location>
        <position position="289"/>
    </location>
    <ligand>
        <name>Mn(2+)</name>
        <dbReference type="ChEBI" id="CHEBI:29035"/>
        <label>2</label>
    </ligand>
</feature>
<protein>
    <recommendedName>
        <fullName evidence="6 7">Phosphopentomutase</fullName>
        <ecNumber evidence="6 7">5.4.2.7</ecNumber>
    </recommendedName>
    <alternativeName>
        <fullName evidence="6">Phosphodeoxyribomutase</fullName>
    </alternativeName>
</protein>
<dbReference type="NCBIfam" id="NF003766">
    <property type="entry name" value="PRK05362.1"/>
    <property type="match status" value="1"/>
</dbReference>
<dbReference type="FunFam" id="3.30.70.1250:FF:000001">
    <property type="entry name" value="Phosphopentomutase"/>
    <property type="match status" value="1"/>
</dbReference>
<dbReference type="PANTHER" id="PTHR21110:SF0">
    <property type="entry name" value="PHOSPHOPENTOMUTASE"/>
    <property type="match status" value="1"/>
</dbReference>
<dbReference type="Proteomes" id="UP000262583">
    <property type="component" value="Chromosome"/>
</dbReference>
<dbReference type="PANTHER" id="PTHR21110">
    <property type="entry name" value="PHOSPHOPENTOMUTASE"/>
    <property type="match status" value="1"/>
</dbReference>
<comment type="function">
    <text evidence="6">Isomerase that catalyzes the conversion of deoxy-ribose 1-phosphate (dRib-1-P) and ribose 1-phosphate (Rib-1-P) to deoxy-ribose 5-phosphate (dRib-5-P) and ribose 5-phosphate (Rib-5-P), respectively.</text>
</comment>
<feature type="binding site" evidence="6">
    <location>
        <position position="325"/>
    </location>
    <ligand>
        <name>Mn(2+)</name>
        <dbReference type="ChEBI" id="CHEBI:29035"/>
        <label>1</label>
    </ligand>
</feature>
<evidence type="ECO:0000256" key="7">
    <source>
        <dbReference type="NCBIfam" id="TIGR01696"/>
    </source>
</evidence>
<dbReference type="PIRSF" id="PIRSF001491">
    <property type="entry name" value="Ppentomutase"/>
    <property type="match status" value="1"/>
</dbReference>
<evidence type="ECO:0000256" key="6">
    <source>
        <dbReference type="HAMAP-Rule" id="MF_00740"/>
    </source>
</evidence>
<evidence type="ECO:0000256" key="3">
    <source>
        <dbReference type="ARBA" id="ARBA00022723"/>
    </source>
</evidence>
<feature type="binding site" evidence="6">
    <location>
        <position position="326"/>
    </location>
    <ligand>
        <name>Mn(2+)</name>
        <dbReference type="ChEBI" id="CHEBI:29035"/>
        <label>1</label>
    </ligand>
</feature>
<comment type="subcellular location">
    <subcellularLocation>
        <location evidence="6">Cytoplasm</location>
    </subcellularLocation>
</comment>
<evidence type="ECO:0000256" key="4">
    <source>
        <dbReference type="ARBA" id="ARBA00023211"/>
    </source>
</evidence>
<dbReference type="GO" id="GO:0006015">
    <property type="term" value="P:5-phosphoribose 1-diphosphate biosynthetic process"/>
    <property type="evidence" value="ECO:0007669"/>
    <property type="project" value="UniProtKB-UniPathway"/>
</dbReference>
<feature type="domain" description="Metalloenzyme" evidence="8">
    <location>
        <begin position="4"/>
        <end position="376"/>
    </location>
</feature>
<dbReference type="GO" id="GO:0006018">
    <property type="term" value="P:2-deoxyribose 1-phosphate catabolic process"/>
    <property type="evidence" value="ECO:0007669"/>
    <property type="project" value="UniProtKB-UniRule"/>
</dbReference>
<dbReference type="GO" id="GO:0043094">
    <property type="term" value="P:metabolic compound salvage"/>
    <property type="evidence" value="ECO:0007669"/>
    <property type="project" value="UniProtKB-UniRule"/>
</dbReference>
<evidence type="ECO:0000256" key="5">
    <source>
        <dbReference type="ARBA" id="ARBA00023235"/>
    </source>
</evidence>
<dbReference type="GO" id="GO:0030145">
    <property type="term" value="F:manganese ion binding"/>
    <property type="evidence" value="ECO:0007669"/>
    <property type="project" value="UniProtKB-UniRule"/>
</dbReference>
<comment type="similarity">
    <text evidence="1 6">Belongs to the phosphopentomutase family.</text>
</comment>
<dbReference type="GO" id="GO:0008973">
    <property type="term" value="F:phosphopentomutase activity"/>
    <property type="evidence" value="ECO:0007669"/>
    <property type="project" value="UniProtKB-UniRule"/>
</dbReference>